<name>A0AAV7ENR9_ARIFI</name>
<accession>A0AAV7ENR9</accession>
<reference evidence="2 3" key="1">
    <citation type="submission" date="2021-07" db="EMBL/GenBank/DDBJ databases">
        <title>The Aristolochia fimbriata genome: insights into angiosperm evolution, floral development and chemical biosynthesis.</title>
        <authorList>
            <person name="Jiao Y."/>
        </authorList>
    </citation>
    <scope>NUCLEOTIDE SEQUENCE [LARGE SCALE GENOMIC DNA]</scope>
    <source>
        <strain evidence="2">IBCAS-2021</strain>
        <tissue evidence="2">Leaf</tissue>
    </source>
</reference>
<feature type="compositionally biased region" description="Basic and acidic residues" evidence="1">
    <location>
        <begin position="65"/>
        <end position="81"/>
    </location>
</feature>
<feature type="region of interest" description="Disordered" evidence="1">
    <location>
        <begin position="1"/>
        <end position="85"/>
    </location>
</feature>
<protein>
    <submittedName>
        <fullName evidence="2">Uncharacterized protein</fullName>
    </submittedName>
</protein>
<dbReference type="EMBL" id="JAINDJ010000004">
    <property type="protein sequence ID" value="KAG9450054.1"/>
    <property type="molecule type" value="Genomic_DNA"/>
</dbReference>
<evidence type="ECO:0000313" key="2">
    <source>
        <dbReference type="EMBL" id="KAG9450054.1"/>
    </source>
</evidence>
<dbReference type="AlphaFoldDB" id="A0AAV7ENR9"/>
<evidence type="ECO:0000313" key="3">
    <source>
        <dbReference type="Proteomes" id="UP000825729"/>
    </source>
</evidence>
<comment type="caution">
    <text evidence="2">The sequence shown here is derived from an EMBL/GenBank/DDBJ whole genome shotgun (WGS) entry which is preliminary data.</text>
</comment>
<evidence type="ECO:0000256" key="1">
    <source>
        <dbReference type="SAM" id="MobiDB-lite"/>
    </source>
</evidence>
<dbReference type="Proteomes" id="UP000825729">
    <property type="component" value="Unassembled WGS sequence"/>
</dbReference>
<proteinExistence type="predicted"/>
<organism evidence="2 3">
    <name type="scientific">Aristolochia fimbriata</name>
    <name type="common">White veined hardy Dutchman's pipe vine</name>
    <dbReference type="NCBI Taxonomy" id="158543"/>
    <lineage>
        <taxon>Eukaryota</taxon>
        <taxon>Viridiplantae</taxon>
        <taxon>Streptophyta</taxon>
        <taxon>Embryophyta</taxon>
        <taxon>Tracheophyta</taxon>
        <taxon>Spermatophyta</taxon>
        <taxon>Magnoliopsida</taxon>
        <taxon>Magnoliidae</taxon>
        <taxon>Piperales</taxon>
        <taxon>Aristolochiaceae</taxon>
        <taxon>Aristolochia</taxon>
    </lineage>
</organism>
<feature type="region of interest" description="Disordered" evidence="1">
    <location>
        <begin position="93"/>
        <end position="112"/>
    </location>
</feature>
<sequence>MKEKSKKRYEREQKSDSERVKEKTSREKECRGRRQLKTDAAPAISHTSTLEHQKARTRRIASPPHTKEDTERREEGQKQEFCKGLSIRLEEVPTKPWRGPPGPSLVPPLKQHRRHTTLRAGPAAQRFRFAATLYGLALVLRVLRETNHIEAGSTHLDPTRPHRNILVRQTFQVAARSISRCFTHLFAIHTPVYCRKHSTRSRLRVPTRTQLV</sequence>
<gene>
    <name evidence="2" type="ORF">H6P81_010019</name>
</gene>
<feature type="compositionally biased region" description="Basic and acidic residues" evidence="1">
    <location>
        <begin position="1"/>
        <end position="32"/>
    </location>
</feature>
<keyword evidence="3" id="KW-1185">Reference proteome</keyword>